<dbReference type="Proteomes" id="UP000475155">
    <property type="component" value="Unassembled WGS sequence"/>
</dbReference>
<sequence>MTQRDFSTSLDSLNARAVKGGLVRMAIAGMAAVAMAAPFISPVSANAATDGATTTTVAASTKASAGAFTADGKDFDTFADALAAAAKADDKTVTINESTDASLSVADTYEGITVTAAKGVVFSGSLRINASKATVKNMTFKLDPATNKNAQNLIVSGKAADVTITGNTFEIAAGDPAKGASQNKDWQPSSVWLENGANGTVINKNTFKLGQVVNNSGVGVNIVGNGTLPITGTKITDNTVTSGPISGEGKSGSMMFVVGNGNTAAGSYGITDTTISGNTVKNGTGLAADTSRTYAFAVTATKNTVIDDNTVEGYAAVSYSVWPSQGPNDGLKVTNNTLDAFAGVLMGSYVTEGGLTVDGNTFGKNTQYAYNGNTTYAVNQDGKAYSSVAKAIETGATTVKLLQNVTEDVTIPAGKTVTIDLAGFTLTNKAGHTITNKGTLTVKDSSAKKTGVIDNVTHQKAALYNEEGATATLDGGKFKRSKETGTADNTFYTILNHGDMTINDGTTVELLLSDGKPAGYSSLIDNGYYSGKPANGKNATMVINGGTFDGGRYVKNDSYGDMTINGGTFKNGASDAVLNWHHLTINGGSFDPADSASGILLNGKVYKGSEDGVATITGGEFTLTGSQKVVVLPAASGPSQGSENVTISGGTYAGVKPEAKYIIKSSGLTTNEDGTFGVKKAVLTLGTTSVKHDVAKGELTADAITTLVAPSVNVEGYTISADEQQLAAINEAIKAGRTGDFELKFNAVKEGATEATITTLTETATVTLTKAEEPAPNPEPSDKPSDNGGAAKPSAKPTTPSSNPTTTTGNNANGTNANRLGKTGTAIAGISAVAIALLAAGGITIAVRRRKA</sequence>
<evidence type="ECO:0000313" key="4">
    <source>
        <dbReference type="Proteomes" id="UP000475155"/>
    </source>
</evidence>
<comment type="caution">
    <text evidence="3">The sequence shown here is derived from an EMBL/GenBank/DDBJ whole genome shotgun (WGS) entry which is preliminary data.</text>
</comment>
<dbReference type="Gene3D" id="2.160.20.10">
    <property type="entry name" value="Single-stranded right-handed beta-helix, Pectin lyase-like"/>
    <property type="match status" value="1"/>
</dbReference>
<proteinExistence type="predicted"/>
<evidence type="ECO:0000313" key="3">
    <source>
        <dbReference type="EMBL" id="NEH11483.1"/>
    </source>
</evidence>
<reference evidence="3 4" key="1">
    <citation type="submission" date="2019-10" db="EMBL/GenBank/DDBJ databases">
        <title>Bifidobacterium from non-human primates.</title>
        <authorList>
            <person name="Modesto M."/>
        </authorList>
    </citation>
    <scope>NUCLEOTIDE SEQUENCE [LARGE SCALE GENOMIC DNA]</scope>
    <source>
        <strain evidence="3 4">SMA1</strain>
    </source>
</reference>
<dbReference type="EMBL" id="WHZU01000006">
    <property type="protein sequence ID" value="NEH11483.1"/>
    <property type="molecule type" value="Genomic_DNA"/>
</dbReference>
<keyword evidence="2" id="KW-0812">Transmembrane</keyword>
<dbReference type="RefSeq" id="WP_163198417.1">
    <property type="nucleotide sequence ID" value="NZ_WHZU01000006.1"/>
</dbReference>
<keyword evidence="2" id="KW-1133">Transmembrane helix</keyword>
<accession>A0ABX0C8L2</accession>
<feature type="transmembrane region" description="Helical" evidence="2">
    <location>
        <begin position="826"/>
        <end position="847"/>
    </location>
</feature>
<feature type="transmembrane region" description="Helical" evidence="2">
    <location>
        <begin position="21"/>
        <end position="40"/>
    </location>
</feature>
<dbReference type="InterPro" id="IPR011050">
    <property type="entry name" value="Pectin_lyase_fold/virulence"/>
</dbReference>
<evidence type="ECO:0000256" key="2">
    <source>
        <dbReference type="SAM" id="Phobius"/>
    </source>
</evidence>
<keyword evidence="2" id="KW-0472">Membrane</keyword>
<feature type="compositionally biased region" description="Low complexity" evidence="1">
    <location>
        <begin position="789"/>
        <end position="818"/>
    </location>
</feature>
<evidence type="ECO:0000256" key="1">
    <source>
        <dbReference type="SAM" id="MobiDB-lite"/>
    </source>
</evidence>
<keyword evidence="4" id="KW-1185">Reference proteome</keyword>
<organism evidence="3 4">
    <name type="scientific">Bifidobacterium saimiriisciurei</name>
    <dbReference type="NCBI Taxonomy" id="2661627"/>
    <lineage>
        <taxon>Bacteria</taxon>
        <taxon>Bacillati</taxon>
        <taxon>Actinomycetota</taxon>
        <taxon>Actinomycetes</taxon>
        <taxon>Bifidobacteriales</taxon>
        <taxon>Bifidobacteriaceae</taxon>
        <taxon>Bifidobacterium</taxon>
    </lineage>
</organism>
<dbReference type="SUPFAM" id="SSF51126">
    <property type="entry name" value="Pectin lyase-like"/>
    <property type="match status" value="1"/>
</dbReference>
<name>A0ABX0C8L2_9BIFI</name>
<feature type="region of interest" description="Disordered" evidence="1">
    <location>
        <begin position="768"/>
        <end position="818"/>
    </location>
</feature>
<dbReference type="InterPro" id="IPR012334">
    <property type="entry name" value="Pectin_lyas_fold"/>
</dbReference>
<protein>
    <submittedName>
        <fullName evidence="3">Uncharacterized protein</fullName>
    </submittedName>
</protein>
<gene>
    <name evidence="3" type="ORF">GFD18_05185</name>
</gene>